<comment type="caution">
    <text evidence="6">The sequence shown here is derived from an EMBL/GenBank/DDBJ whole genome shotgun (WGS) entry which is preliminary data.</text>
</comment>
<name>A0A066Z1E8_9ACTN</name>
<gene>
    <name evidence="6" type="ORF">KCH_09440</name>
</gene>
<keyword evidence="7" id="KW-1185">Reference proteome</keyword>
<dbReference type="EMBL" id="JNBY01000041">
    <property type="protein sequence ID" value="KDN87317.1"/>
    <property type="molecule type" value="Genomic_DNA"/>
</dbReference>
<dbReference type="PROSITE" id="PS50110">
    <property type="entry name" value="RESPONSE_REGULATORY"/>
    <property type="match status" value="1"/>
</dbReference>
<evidence type="ECO:0000256" key="4">
    <source>
        <dbReference type="PROSITE-ProRule" id="PRU00169"/>
    </source>
</evidence>
<dbReference type="AlphaFoldDB" id="A0A066Z1E8"/>
<feature type="domain" description="Response regulatory" evidence="5">
    <location>
        <begin position="12"/>
        <end position="89"/>
    </location>
</feature>
<dbReference type="InterPro" id="IPR011006">
    <property type="entry name" value="CheY-like_superfamily"/>
</dbReference>
<keyword evidence="3" id="KW-0804">Transcription</keyword>
<evidence type="ECO:0000256" key="2">
    <source>
        <dbReference type="ARBA" id="ARBA00023125"/>
    </source>
</evidence>
<evidence type="ECO:0000259" key="5">
    <source>
        <dbReference type="PROSITE" id="PS50110"/>
    </source>
</evidence>
<accession>A0A066Z1E8</accession>
<evidence type="ECO:0000313" key="7">
    <source>
        <dbReference type="Proteomes" id="UP000027178"/>
    </source>
</evidence>
<keyword evidence="2" id="KW-0238">DNA-binding</keyword>
<dbReference type="PATRIC" id="fig|1348663.4.peg.897"/>
<dbReference type="HOGENOM" id="CLU_000445_69_15_11"/>
<dbReference type="Gene3D" id="3.40.50.2300">
    <property type="match status" value="1"/>
</dbReference>
<dbReference type="eggNOG" id="COG2197">
    <property type="taxonomic scope" value="Bacteria"/>
</dbReference>
<dbReference type="Proteomes" id="UP000027178">
    <property type="component" value="Unassembled WGS sequence"/>
</dbReference>
<reference evidence="6 7" key="1">
    <citation type="submission" date="2014-05" db="EMBL/GenBank/DDBJ databases">
        <title>Draft Genome Sequence of Kitasatospora cheerisanensis KCTC 2395.</title>
        <authorList>
            <person name="Nam D.H."/>
        </authorList>
    </citation>
    <scope>NUCLEOTIDE SEQUENCE [LARGE SCALE GENOMIC DNA]</scope>
    <source>
        <strain evidence="6 7">KCTC 2395</strain>
    </source>
</reference>
<dbReference type="GO" id="GO:0000160">
    <property type="term" value="P:phosphorelay signal transduction system"/>
    <property type="evidence" value="ECO:0007669"/>
    <property type="project" value="InterPro"/>
</dbReference>
<dbReference type="GO" id="GO:0003677">
    <property type="term" value="F:DNA binding"/>
    <property type="evidence" value="ECO:0007669"/>
    <property type="project" value="UniProtKB-KW"/>
</dbReference>
<proteinExistence type="predicted"/>
<dbReference type="CDD" id="cd17535">
    <property type="entry name" value="REC_NarL-like"/>
    <property type="match status" value="1"/>
</dbReference>
<keyword evidence="4" id="KW-0597">Phosphoprotein</keyword>
<dbReference type="InterPro" id="IPR058245">
    <property type="entry name" value="NreC/VraR/RcsB-like_REC"/>
</dbReference>
<protein>
    <submittedName>
        <fullName evidence="6">Transcriptional regulatory protein liaR</fullName>
    </submittedName>
</protein>
<evidence type="ECO:0000256" key="1">
    <source>
        <dbReference type="ARBA" id="ARBA00023015"/>
    </source>
</evidence>
<dbReference type="PANTHER" id="PTHR43214:SF24">
    <property type="entry name" value="TRANSCRIPTIONAL REGULATORY PROTEIN NARL-RELATED"/>
    <property type="match status" value="1"/>
</dbReference>
<organism evidence="6 7">
    <name type="scientific">Kitasatospora cheerisanensis KCTC 2395</name>
    <dbReference type="NCBI Taxonomy" id="1348663"/>
    <lineage>
        <taxon>Bacteria</taxon>
        <taxon>Bacillati</taxon>
        <taxon>Actinomycetota</taxon>
        <taxon>Actinomycetes</taxon>
        <taxon>Kitasatosporales</taxon>
        <taxon>Streptomycetaceae</taxon>
        <taxon>Kitasatospora</taxon>
    </lineage>
</organism>
<evidence type="ECO:0000256" key="3">
    <source>
        <dbReference type="ARBA" id="ARBA00023163"/>
    </source>
</evidence>
<dbReference type="SUPFAM" id="SSF52172">
    <property type="entry name" value="CheY-like"/>
    <property type="match status" value="1"/>
</dbReference>
<dbReference type="InterPro" id="IPR039420">
    <property type="entry name" value="WalR-like"/>
</dbReference>
<dbReference type="Pfam" id="PF00072">
    <property type="entry name" value="Response_reg"/>
    <property type="match status" value="1"/>
</dbReference>
<dbReference type="InterPro" id="IPR001789">
    <property type="entry name" value="Sig_transdc_resp-reg_receiver"/>
</dbReference>
<keyword evidence="1" id="KW-0805">Transcription regulation</keyword>
<feature type="modified residue" description="4-aspartylphosphate" evidence="4">
    <location>
        <position position="63"/>
    </location>
</feature>
<evidence type="ECO:0000313" key="6">
    <source>
        <dbReference type="EMBL" id="KDN87317.1"/>
    </source>
</evidence>
<sequence>MTPGTDGGAAIRVLLADDQELVRAGLGMAVAHSPGLELAGEAATGAEAVRLAGELHPDVVVMDIRMPGTDGIEATRLLSAGAAGPRPGC</sequence>
<dbReference type="PANTHER" id="PTHR43214">
    <property type="entry name" value="TWO-COMPONENT RESPONSE REGULATOR"/>
    <property type="match status" value="1"/>
</dbReference>